<keyword evidence="2" id="KW-1185">Reference proteome</keyword>
<reference evidence="1 2" key="1">
    <citation type="submission" date="2016-10" db="EMBL/GenBank/DDBJ databases">
        <title>Genome sequence of the ascomycete fungus Penicillium subrubescens.</title>
        <authorList>
            <person name="De Vries R.P."/>
            <person name="Peng M."/>
            <person name="Dilokpimol A."/>
            <person name="Hilden K."/>
            <person name="Makela M.R."/>
            <person name="Grigoriev I."/>
            <person name="Riley R."/>
            <person name="Granchi Z."/>
        </authorList>
    </citation>
    <scope>NUCLEOTIDE SEQUENCE [LARGE SCALE GENOMIC DNA]</scope>
    <source>
        <strain evidence="1 2">CBS 132785</strain>
    </source>
</reference>
<dbReference type="AlphaFoldDB" id="A0A1Q5SWG6"/>
<evidence type="ECO:0000313" key="1">
    <source>
        <dbReference type="EMBL" id="OKO92323.1"/>
    </source>
</evidence>
<proteinExistence type="predicted"/>
<dbReference type="Proteomes" id="UP000186955">
    <property type="component" value="Unassembled WGS sequence"/>
</dbReference>
<accession>A0A1Q5SWG6</accession>
<evidence type="ECO:0000313" key="2">
    <source>
        <dbReference type="Proteomes" id="UP000186955"/>
    </source>
</evidence>
<organism evidence="1 2">
    <name type="scientific">Penicillium subrubescens</name>
    <dbReference type="NCBI Taxonomy" id="1316194"/>
    <lineage>
        <taxon>Eukaryota</taxon>
        <taxon>Fungi</taxon>
        <taxon>Dikarya</taxon>
        <taxon>Ascomycota</taxon>
        <taxon>Pezizomycotina</taxon>
        <taxon>Eurotiomycetes</taxon>
        <taxon>Eurotiomycetidae</taxon>
        <taxon>Eurotiales</taxon>
        <taxon>Aspergillaceae</taxon>
        <taxon>Penicillium</taxon>
    </lineage>
</organism>
<gene>
    <name evidence="1" type="ORF">PENSUB_12885</name>
</gene>
<name>A0A1Q5SWG6_9EURO</name>
<dbReference type="OrthoDB" id="4917591at2759"/>
<protein>
    <submittedName>
        <fullName evidence="1">Uncharacterized protein</fullName>
    </submittedName>
</protein>
<dbReference type="EMBL" id="MNBE01000742">
    <property type="protein sequence ID" value="OKO92323.1"/>
    <property type="molecule type" value="Genomic_DNA"/>
</dbReference>
<sequence>MPSLLGLPEEVLSQIAEQSLCLGAPDAPINSRRTFRIKERVFHEHAERAAPVIPLLLTCRRLNAIASSLLLSRAVFSVCDTRDLRHLVESMGGSTLSQVRNFSVMLYSDDDYEHDPRDDETAQEDIEEATELLEQLPSKLHRLCLQMPFHSYPPFSYNRGTDIRLRQAMDKFAGLEELRLDFFTHYVHIDMFTNMTANAYATFHEWVEPPAPKFPLLRRLHLEGCLTPLLGPKGLATALSESQLPCLEALIFEGILHDSDDEDSLVFEPEALTTMHPLHEFCWVPYDFDEGIRKTLGNPHSPPTRRHLDELKARHGATLRVLRIDFGERESCMGPWELDIDQGYLDEFKEAMPNLSEVSLEMGNS</sequence>
<comment type="caution">
    <text evidence="1">The sequence shown here is derived from an EMBL/GenBank/DDBJ whole genome shotgun (WGS) entry which is preliminary data.</text>
</comment>